<reference evidence="1 2" key="1">
    <citation type="submission" date="2022-04" db="EMBL/GenBank/DDBJ databases">
        <title>Positive selection, recombination, and allopatry shape intraspecific diversity of widespread and dominant cyanobacteria.</title>
        <authorList>
            <person name="Wei J."/>
            <person name="Shu W."/>
            <person name="Hu C."/>
        </authorList>
    </citation>
    <scope>NUCLEOTIDE SEQUENCE [LARGE SCALE GENOMIC DNA]</scope>
    <source>
        <strain evidence="1 2">GB2-A4</strain>
    </source>
</reference>
<comment type="caution">
    <text evidence="1">The sequence shown here is derived from an EMBL/GenBank/DDBJ whole genome shotgun (WGS) entry which is preliminary data.</text>
</comment>
<organism evidence="1 2">
    <name type="scientific">Trichocoleus desertorum GB2-A4</name>
    <dbReference type="NCBI Taxonomy" id="2933944"/>
    <lineage>
        <taxon>Bacteria</taxon>
        <taxon>Bacillati</taxon>
        <taxon>Cyanobacteriota</taxon>
        <taxon>Cyanophyceae</taxon>
        <taxon>Leptolyngbyales</taxon>
        <taxon>Trichocoleusaceae</taxon>
        <taxon>Trichocoleus</taxon>
    </lineage>
</organism>
<protein>
    <submittedName>
        <fullName evidence="1">Uncharacterized protein</fullName>
    </submittedName>
</protein>
<dbReference type="EMBL" id="JAMPKM010000032">
    <property type="protein sequence ID" value="MEP0820508.1"/>
    <property type="molecule type" value="Genomic_DNA"/>
</dbReference>
<name>A0ABV0JGS8_9CYAN</name>
<evidence type="ECO:0000313" key="1">
    <source>
        <dbReference type="EMBL" id="MEP0820508.1"/>
    </source>
</evidence>
<dbReference type="Proteomes" id="UP001464891">
    <property type="component" value="Unassembled WGS sequence"/>
</dbReference>
<keyword evidence="2" id="KW-1185">Reference proteome</keyword>
<proteinExistence type="predicted"/>
<dbReference type="RefSeq" id="WP_190443298.1">
    <property type="nucleotide sequence ID" value="NZ_JAMPKM010000032.1"/>
</dbReference>
<accession>A0ABV0JGS8</accession>
<evidence type="ECO:0000313" key="2">
    <source>
        <dbReference type="Proteomes" id="UP001464891"/>
    </source>
</evidence>
<sequence>MSNKTTQVVLYSIYVEQSAVVLYLDNGMDYRPGRFISNQSDYQMAYEFALQLASQKGLTLINQVAEACN</sequence>
<gene>
    <name evidence="1" type="ORF">NC998_25770</name>
</gene>